<evidence type="ECO:0000256" key="1">
    <source>
        <dbReference type="SAM" id="Coils"/>
    </source>
</evidence>
<dbReference type="InterPro" id="IPR011009">
    <property type="entry name" value="Kinase-like_dom_sf"/>
</dbReference>
<comment type="caution">
    <text evidence="2">The sequence shown here is derived from an EMBL/GenBank/DDBJ whole genome shotgun (WGS) entry which is preliminary data.</text>
</comment>
<dbReference type="GO" id="GO:0004674">
    <property type="term" value="F:protein serine/threonine kinase activity"/>
    <property type="evidence" value="ECO:0007669"/>
    <property type="project" value="UniProtKB-KW"/>
</dbReference>
<evidence type="ECO:0000313" key="2">
    <source>
        <dbReference type="EMBL" id="HII73927.1"/>
    </source>
</evidence>
<name>A0A832WRB4_9CREN</name>
<accession>A0A832WRB4</accession>
<dbReference type="EMBL" id="DUJO01000025">
    <property type="protein sequence ID" value="HII73927.1"/>
    <property type="molecule type" value="Genomic_DNA"/>
</dbReference>
<proteinExistence type="predicted"/>
<keyword evidence="2" id="KW-0723">Serine/threonine-protein kinase</keyword>
<reference evidence="2" key="1">
    <citation type="journal article" date="2020" name="bioRxiv">
        <title>A rank-normalized archaeal taxonomy based on genome phylogeny resolves widespread incomplete and uneven classifications.</title>
        <authorList>
            <person name="Rinke C."/>
            <person name="Chuvochina M."/>
            <person name="Mussig A.J."/>
            <person name="Chaumeil P.-A."/>
            <person name="Waite D.W."/>
            <person name="Whitman W.B."/>
            <person name="Parks D.H."/>
            <person name="Hugenholtz P."/>
        </authorList>
    </citation>
    <scope>NUCLEOTIDE SEQUENCE</scope>
    <source>
        <strain evidence="2">UBA8838</strain>
    </source>
</reference>
<dbReference type="Proteomes" id="UP000646844">
    <property type="component" value="Unassembled WGS sequence"/>
</dbReference>
<keyword evidence="2" id="KW-0418">Kinase</keyword>
<dbReference type="AlphaFoldDB" id="A0A832WRB4"/>
<feature type="coiled-coil region" evidence="1">
    <location>
        <begin position="119"/>
        <end position="146"/>
    </location>
</feature>
<evidence type="ECO:0000313" key="3">
    <source>
        <dbReference type="Proteomes" id="UP000646844"/>
    </source>
</evidence>
<sequence>MDKLIPKKNTKLVKVRDFIYPRYDENIERELIEHGIKELYSFGPINLGKVNVIGKGKTGIVVLVDDNKVIKIRRSDSPKETLEIEAKIQIKAFPVAPKIHDYGRNFILMEYIDGRHLTREEKIDIIIDLLRKAKELEDKKIEHKELARPYKNVIVKPDRVYIIDYDSASFKENPLNVTSILSWLNFPHLANMYKKHRDIEEIVSLLYLLNKNQ</sequence>
<dbReference type="SUPFAM" id="SSF56112">
    <property type="entry name" value="Protein kinase-like (PK-like)"/>
    <property type="match status" value="1"/>
</dbReference>
<keyword evidence="1" id="KW-0175">Coiled coil</keyword>
<organism evidence="2 3">
    <name type="scientific">Sulfurisphaera tokodaii</name>
    <dbReference type="NCBI Taxonomy" id="111955"/>
    <lineage>
        <taxon>Archaea</taxon>
        <taxon>Thermoproteota</taxon>
        <taxon>Thermoprotei</taxon>
        <taxon>Sulfolobales</taxon>
        <taxon>Sulfolobaceae</taxon>
        <taxon>Sulfurisphaera</taxon>
    </lineage>
</organism>
<keyword evidence="2" id="KW-0808">Transferase</keyword>
<gene>
    <name evidence="2" type="ORF">HA332_05995</name>
</gene>
<protein>
    <submittedName>
        <fullName evidence="2">Serine/threonine protein kinase</fullName>
    </submittedName>
</protein>